<name>A0A090Q4C6_9FLAO</name>
<proteinExistence type="predicted"/>
<dbReference type="SUPFAM" id="SSF52218">
    <property type="entry name" value="Flavoproteins"/>
    <property type="match status" value="1"/>
</dbReference>
<dbReference type="InterPro" id="IPR046980">
    <property type="entry name" value="KefG/KefF"/>
</dbReference>
<dbReference type="STRING" id="319236.BST91_01140"/>
<organism evidence="2 3">
    <name type="scientific">Nonlabens tegetincola</name>
    <dbReference type="NCBI Taxonomy" id="323273"/>
    <lineage>
        <taxon>Bacteria</taxon>
        <taxon>Pseudomonadati</taxon>
        <taxon>Bacteroidota</taxon>
        <taxon>Flavobacteriia</taxon>
        <taxon>Flavobacteriales</taxon>
        <taxon>Flavobacteriaceae</taxon>
        <taxon>Nonlabens</taxon>
    </lineage>
</organism>
<dbReference type="Gene3D" id="3.40.50.360">
    <property type="match status" value="1"/>
</dbReference>
<dbReference type="GO" id="GO:0003955">
    <property type="term" value="F:NAD(P)H dehydrogenase (quinone) activity"/>
    <property type="evidence" value="ECO:0007669"/>
    <property type="project" value="TreeGrafter"/>
</dbReference>
<gene>
    <name evidence="2" type="ORF">JCM19294_1566</name>
</gene>
<dbReference type="GO" id="GO:0009055">
    <property type="term" value="F:electron transfer activity"/>
    <property type="evidence" value="ECO:0007669"/>
    <property type="project" value="TreeGrafter"/>
</dbReference>
<dbReference type="EMBL" id="BBML01000008">
    <property type="protein sequence ID" value="GAK97944.1"/>
    <property type="molecule type" value="Genomic_DNA"/>
</dbReference>
<accession>A0A090Q4C6</accession>
<dbReference type="eggNOG" id="COG2249">
    <property type="taxonomic scope" value="Bacteria"/>
</dbReference>
<dbReference type="PANTHER" id="PTHR47307:SF1">
    <property type="entry name" value="GLUTATHIONE-REGULATED POTASSIUM-EFFLUX SYSTEM ANCILLARY PROTEIN KEFG"/>
    <property type="match status" value="1"/>
</dbReference>
<protein>
    <submittedName>
        <fullName evidence="2">Glutathione-regulated potassium-efflux system ancillary protein KefG</fullName>
    </submittedName>
</protein>
<evidence type="ECO:0000256" key="1">
    <source>
        <dbReference type="ARBA" id="ARBA00023002"/>
    </source>
</evidence>
<evidence type="ECO:0000313" key="3">
    <source>
        <dbReference type="Proteomes" id="UP000029221"/>
    </source>
</evidence>
<dbReference type="AlphaFoldDB" id="A0A090Q4C6"/>
<reference evidence="2" key="1">
    <citation type="journal article" date="2014" name="Genome Announc.">
        <title>Draft Genome Sequences of Marine Flavobacterium Nonlabens Strains NR17, NR24, NR27, NR32, NR33, and Ara13.</title>
        <authorList>
            <person name="Nakanishi M."/>
            <person name="Meirelles P."/>
            <person name="Suzuki R."/>
            <person name="Takatani N."/>
            <person name="Mino S."/>
            <person name="Suda W."/>
            <person name="Oshima K."/>
            <person name="Hattori M."/>
            <person name="Ohkuma M."/>
            <person name="Hosokawa M."/>
            <person name="Miyashita K."/>
            <person name="Thompson F.L."/>
            <person name="Niwa A."/>
            <person name="Sawabe T."/>
            <person name="Sawabe T."/>
        </authorList>
    </citation>
    <scope>NUCLEOTIDE SEQUENCE [LARGE SCALE GENOMIC DNA]</scope>
    <source>
        <strain evidence="2">JCM 19294</strain>
    </source>
</reference>
<keyword evidence="1" id="KW-0560">Oxidoreductase</keyword>
<evidence type="ECO:0000313" key="2">
    <source>
        <dbReference type="EMBL" id="GAK97944.1"/>
    </source>
</evidence>
<dbReference type="OrthoDB" id="652200at2"/>
<sequence>MKKTLVLFAHPRFEDSRANATLIDRLFSKSHITLHDLYETYPDFHINVRKEQKLLEEHDIIIWHHPLYWYSSPAILKQWMDMVLEFNWAYGPEGNMLQGKTVFNVITTGGSREVYCSQGYNSYTINEFLRPFEQTANLCGMHYLPPFAVMGTHKLSEEQLLDYANQYENLIDLLKGDFDATGLSNCFFLNDLELIKNPNS</sequence>
<dbReference type="PANTHER" id="PTHR47307">
    <property type="entry name" value="GLUTATHIONE-REGULATED POTASSIUM-EFFLUX SYSTEM ANCILLARY PROTEIN KEFG"/>
    <property type="match status" value="1"/>
</dbReference>
<comment type="caution">
    <text evidence="2">The sequence shown here is derived from an EMBL/GenBank/DDBJ whole genome shotgun (WGS) entry which is preliminary data.</text>
</comment>
<dbReference type="InterPro" id="IPR029039">
    <property type="entry name" value="Flavoprotein-like_sf"/>
</dbReference>
<accession>A0A2S7TET9</accession>
<dbReference type="InterPro" id="IPR003680">
    <property type="entry name" value="Flavodoxin_fold"/>
</dbReference>
<dbReference type="Pfam" id="PF02525">
    <property type="entry name" value="Flavodoxin_2"/>
    <property type="match status" value="1"/>
</dbReference>
<dbReference type="Proteomes" id="UP000029221">
    <property type="component" value="Unassembled WGS sequence"/>
</dbReference>
<dbReference type="RefSeq" id="WP_042279860.1">
    <property type="nucleotide sequence ID" value="NZ_BBML01000008.1"/>
</dbReference>
<keyword evidence="3" id="KW-1185">Reference proteome</keyword>
<dbReference type="GO" id="GO:0010181">
    <property type="term" value="F:FMN binding"/>
    <property type="evidence" value="ECO:0007669"/>
    <property type="project" value="TreeGrafter"/>
</dbReference>